<keyword evidence="4" id="KW-0723">Serine/threonine-protein kinase</keyword>
<comment type="similarity">
    <text evidence="2">Belongs to the protein kinase superfamily. STE Ser/Thr protein kinase family. STE20 subfamily.</text>
</comment>
<dbReference type="AlphaFoldDB" id="A0A1R0H4C8"/>
<dbReference type="Pfam" id="PF00069">
    <property type="entry name" value="Pkinase"/>
    <property type="match status" value="1"/>
</dbReference>
<dbReference type="InterPro" id="IPR017441">
    <property type="entry name" value="Protein_kinase_ATP_BS"/>
</dbReference>
<comment type="catalytic activity">
    <reaction evidence="12">
        <text>L-seryl-[protein] + ATP = O-phospho-L-seryl-[protein] + ADP + H(+)</text>
        <dbReference type="Rhea" id="RHEA:17989"/>
        <dbReference type="Rhea" id="RHEA-COMP:9863"/>
        <dbReference type="Rhea" id="RHEA-COMP:11604"/>
        <dbReference type="ChEBI" id="CHEBI:15378"/>
        <dbReference type="ChEBI" id="CHEBI:29999"/>
        <dbReference type="ChEBI" id="CHEBI:30616"/>
        <dbReference type="ChEBI" id="CHEBI:83421"/>
        <dbReference type="ChEBI" id="CHEBI:456216"/>
        <dbReference type="EC" id="2.7.11.1"/>
    </reaction>
</comment>
<dbReference type="GO" id="GO:0046872">
    <property type="term" value="F:metal ion binding"/>
    <property type="evidence" value="ECO:0007669"/>
    <property type="project" value="UniProtKB-KW"/>
</dbReference>
<feature type="compositionally biased region" description="Acidic residues" evidence="14">
    <location>
        <begin position="185"/>
        <end position="195"/>
    </location>
</feature>
<dbReference type="InterPro" id="IPR036936">
    <property type="entry name" value="CRIB_dom_sf"/>
</dbReference>
<keyword evidence="18" id="KW-1185">Reference proteome</keyword>
<dbReference type="Proteomes" id="UP000187455">
    <property type="component" value="Unassembled WGS sequence"/>
</dbReference>
<proteinExistence type="inferred from homology"/>
<evidence type="ECO:0000256" key="4">
    <source>
        <dbReference type="ARBA" id="ARBA00022527"/>
    </source>
</evidence>
<evidence type="ECO:0000256" key="3">
    <source>
        <dbReference type="ARBA" id="ARBA00012513"/>
    </source>
</evidence>
<gene>
    <name evidence="17" type="ORF">AYI68_g1860</name>
</gene>
<dbReference type="Gene3D" id="1.10.510.10">
    <property type="entry name" value="Transferase(Phosphotransferase) domain 1"/>
    <property type="match status" value="1"/>
</dbReference>
<evidence type="ECO:0000313" key="18">
    <source>
        <dbReference type="Proteomes" id="UP000187455"/>
    </source>
</evidence>
<evidence type="ECO:0000313" key="17">
    <source>
        <dbReference type="EMBL" id="OLY83991.1"/>
    </source>
</evidence>
<evidence type="ECO:0000256" key="10">
    <source>
        <dbReference type="ARBA" id="ARBA00022842"/>
    </source>
</evidence>
<dbReference type="EMBL" id="LSSL01000671">
    <property type="protein sequence ID" value="OLY83991.1"/>
    <property type="molecule type" value="Genomic_DNA"/>
</dbReference>
<dbReference type="InterPro" id="IPR011009">
    <property type="entry name" value="Kinase-like_dom_sf"/>
</dbReference>
<dbReference type="FunFam" id="3.30.200.20:FF:000705">
    <property type="entry name" value="Non-specific serine/threonine protein kinase"/>
    <property type="match status" value="1"/>
</dbReference>
<evidence type="ECO:0000256" key="5">
    <source>
        <dbReference type="ARBA" id="ARBA00022679"/>
    </source>
</evidence>
<dbReference type="CDD" id="cd01093">
    <property type="entry name" value="CRIB_PAK_like"/>
    <property type="match status" value="1"/>
</dbReference>
<dbReference type="STRING" id="133383.A0A1R0H4C8"/>
<dbReference type="PANTHER" id="PTHR45832:SF22">
    <property type="entry name" value="SERINE_THREONINE-PROTEIN KINASE SAMKA-RELATED"/>
    <property type="match status" value="1"/>
</dbReference>
<keyword evidence="8 17" id="KW-0418">Kinase</keyword>
<organism evidence="17 18">
    <name type="scientific">Smittium mucronatum</name>
    <dbReference type="NCBI Taxonomy" id="133383"/>
    <lineage>
        <taxon>Eukaryota</taxon>
        <taxon>Fungi</taxon>
        <taxon>Fungi incertae sedis</taxon>
        <taxon>Zoopagomycota</taxon>
        <taxon>Kickxellomycotina</taxon>
        <taxon>Harpellomycetes</taxon>
        <taxon>Harpellales</taxon>
        <taxon>Legeriomycetaceae</taxon>
        <taxon>Smittium</taxon>
    </lineage>
</organism>
<dbReference type="GO" id="GO:0004674">
    <property type="term" value="F:protein serine/threonine kinase activity"/>
    <property type="evidence" value="ECO:0007669"/>
    <property type="project" value="UniProtKB-KW"/>
</dbReference>
<keyword evidence="9 13" id="KW-0067">ATP-binding</keyword>
<evidence type="ECO:0000256" key="11">
    <source>
        <dbReference type="ARBA" id="ARBA00047899"/>
    </source>
</evidence>
<dbReference type="CDD" id="cd06614">
    <property type="entry name" value="STKc_PAK"/>
    <property type="match status" value="1"/>
</dbReference>
<dbReference type="InterPro" id="IPR008271">
    <property type="entry name" value="Ser/Thr_kinase_AS"/>
</dbReference>
<keyword evidence="7 13" id="KW-0547">Nucleotide-binding</keyword>
<evidence type="ECO:0000256" key="9">
    <source>
        <dbReference type="ARBA" id="ARBA00022840"/>
    </source>
</evidence>
<feature type="region of interest" description="Disordered" evidence="14">
    <location>
        <begin position="124"/>
        <end position="151"/>
    </location>
</feature>
<evidence type="ECO:0000256" key="6">
    <source>
        <dbReference type="ARBA" id="ARBA00022723"/>
    </source>
</evidence>
<feature type="domain" description="CRIB" evidence="16">
    <location>
        <begin position="1"/>
        <end position="12"/>
    </location>
</feature>
<feature type="region of interest" description="Disordered" evidence="14">
    <location>
        <begin position="170"/>
        <end position="239"/>
    </location>
</feature>
<sequence>MPTDFRHQVHVDFDPTSGMFTGLPEQWSKLLQTSNITKQDYAKNPQAVLEVLEFYINNNLENQDENENKFYQFENVNDVSNHGSPLNGSFENLNDLDDLKVTHIEGPEAISTLNEVEELEKDLKHKIPTKNALNGETKDPENTKETKSLNEISSGLNDVKISKGVKSGAPQINIINGEREKGDTGDDYEDDDENEISSKFHNSSRKDKAQSQTETLAALTGNSENSDSGSKKKRLSNRLSTLSESEIMTKLRDPKQMYKKLKKIGQGASGSVYMAKSLGDDNIVAIKQMDLKSQPRKELLVNEILVMKDHQHPNIVNYINSFLIGNSDLWVVMEYMNGGALTDVIDNNSMEQDEIATVALEVCKGLNHLHQQRIIHRDIKSDNILLGEDCSVKITDFGFCAKLSEQKSKRATMVGTPYWMAPEVVKQKPYGPKVDVWSLGIMVIEMIESEPPYLDEEPLKALYLIATNGTPALKSPELLGPEIKLFLAECLCVDVENRSTIKDLIEQPFLKKFSRSTDILHHLL</sequence>
<dbReference type="Gene3D" id="3.90.810.10">
    <property type="entry name" value="CRIB domain"/>
    <property type="match status" value="1"/>
</dbReference>
<comment type="catalytic activity">
    <reaction evidence="11">
        <text>L-threonyl-[protein] + ATP = O-phospho-L-threonyl-[protein] + ADP + H(+)</text>
        <dbReference type="Rhea" id="RHEA:46608"/>
        <dbReference type="Rhea" id="RHEA-COMP:11060"/>
        <dbReference type="Rhea" id="RHEA-COMP:11605"/>
        <dbReference type="ChEBI" id="CHEBI:15378"/>
        <dbReference type="ChEBI" id="CHEBI:30013"/>
        <dbReference type="ChEBI" id="CHEBI:30616"/>
        <dbReference type="ChEBI" id="CHEBI:61977"/>
        <dbReference type="ChEBI" id="CHEBI:456216"/>
        <dbReference type="EC" id="2.7.11.1"/>
    </reaction>
</comment>
<evidence type="ECO:0000259" key="15">
    <source>
        <dbReference type="PROSITE" id="PS50011"/>
    </source>
</evidence>
<reference evidence="17 18" key="1">
    <citation type="journal article" date="2016" name="Mol. Biol. Evol.">
        <title>Genome-Wide Survey of Gut Fungi (Harpellales) Reveals the First Horizontally Transferred Ubiquitin Gene from a Mosquito Host.</title>
        <authorList>
            <person name="Wang Y."/>
            <person name="White M.M."/>
            <person name="Kvist S."/>
            <person name="Moncalvo J.M."/>
        </authorList>
    </citation>
    <scope>NUCLEOTIDE SEQUENCE [LARGE SCALE GENOMIC DNA]</scope>
    <source>
        <strain evidence="17 18">ALG-7-W6</strain>
    </source>
</reference>
<dbReference type="PANTHER" id="PTHR45832">
    <property type="entry name" value="SERINE/THREONINE-PROTEIN KINASE SAMKA-RELATED-RELATED"/>
    <property type="match status" value="1"/>
</dbReference>
<dbReference type="GO" id="GO:0106310">
    <property type="term" value="F:protein serine kinase activity"/>
    <property type="evidence" value="ECO:0007669"/>
    <property type="project" value="RHEA"/>
</dbReference>
<dbReference type="PROSITE" id="PS50011">
    <property type="entry name" value="PROTEIN_KINASE_DOM"/>
    <property type="match status" value="1"/>
</dbReference>
<protein>
    <recommendedName>
        <fullName evidence="3">non-specific serine/threonine protein kinase</fullName>
        <ecNumber evidence="3">2.7.11.1</ecNumber>
    </recommendedName>
</protein>
<evidence type="ECO:0000256" key="2">
    <source>
        <dbReference type="ARBA" id="ARBA00008874"/>
    </source>
</evidence>
<keyword evidence="5" id="KW-0808">Transferase</keyword>
<dbReference type="Pfam" id="PF00786">
    <property type="entry name" value="PBD"/>
    <property type="match status" value="1"/>
</dbReference>
<dbReference type="PROSITE" id="PS00108">
    <property type="entry name" value="PROTEIN_KINASE_ST"/>
    <property type="match status" value="1"/>
</dbReference>
<evidence type="ECO:0000256" key="14">
    <source>
        <dbReference type="SAM" id="MobiDB-lite"/>
    </source>
</evidence>
<dbReference type="OrthoDB" id="248923at2759"/>
<evidence type="ECO:0000259" key="16">
    <source>
        <dbReference type="PROSITE" id="PS50108"/>
    </source>
</evidence>
<dbReference type="InterPro" id="IPR000095">
    <property type="entry name" value="CRIB_dom"/>
</dbReference>
<dbReference type="InterPro" id="IPR033923">
    <property type="entry name" value="PAK_BD"/>
</dbReference>
<dbReference type="InterPro" id="IPR051931">
    <property type="entry name" value="PAK3-like"/>
</dbReference>
<keyword evidence="10" id="KW-0460">Magnesium</keyword>
<evidence type="ECO:0000256" key="12">
    <source>
        <dbReference type="ARBA" id="ARBA00048679"/>
    </source>
</evidence>
<dbReference type="FunFam" id="1.10.510.10:FF:000768">
    <property type="entry name" value="Non-specific serine/threonine protein kinase"/>
    <property type="match status" value="1"/>
</dbReference>
<comment type="caution">
    <text evidence="17">The sequence shown here is derived from an EMBL/GenBank/DDBJ whole genome shotgun (WGS) entry which is preliminary data.</text>
</comment>
<dbReference type="InterPro" id="IPR000719">
    <property type="entry name" value="Prot_kinase_dom"/>
</dbReference>
<dbReference type="PROSITE" id="PS00107">
    <property type="entry name" value="PROTEIN_KINASE_ATP"/>
    <property type="match status" value="1"/>
</dbReference>
<dbReference type="SMART" id="SM00220">
    <property type="entry name" value="S_TKc"/>
    <property type="match status" value="1"/>
</dbReference>
<accession>A0A1R0H4C8</accession>
<feature type="binding site" evidence="13">
    <location>
        <position position="287"/>
    </location>
    <ligand>
        <name>ATP</name>
        <dbReference type="ChEBI" id="CHEBI:30616"/>
    </ligand>
</feature>
<evidence type="ECO:0000256" key="13">
    <source>
        <dbReference type="PROSITE-ProRule" id="PRU10141"/>
    </source>
</evidence>
<dbReference type="EC" id="2.7.11.1" evidence="3"/>
<keyword evidence="6" id="KW-0479">Metal-binding</keyword>
<feature type="compositionally biased region" description="Basic and acidic residues" evidence="14">
    <location>
        <begin position="136"/>
        <end position="148"/>
    </location>
</feature>
<name>A0A1R0H4C8_9FUNG</name>
<dbReference type="PROSITE" id="PS50108">
    <property type="entry name" value="CRIB"/>
    <property type="match status" value="1"/>
</dbReference>
<dbReference type="SMART" id="SM00285">
    <property type="entry name" value="PBD"/>
    <property type="match status" value="1"/>
</dbReference>
<dbReference type="GO" id="GO:0005524">
    <property type="term" value="F:ATP binding"/>
    <property type="evidence" value="ECO:0007669"/>
    <property type="project" value="UniProtKB-UniRule"/>
</dbReference>
<feature type="domain" description="Protein kinase" evidence="15">
    <location>
        <begin position="258"/>
        <end position="510"/>
    </location>
</feature>
<evidence type="ECO:0000256" key="1">
    <source>
        <dbReference type="ARBA" id="ARBA00001946"/>
    </source>
</evidence>
<dbReference type="FunFam" id="3.90.810.10:FF:000005">
    <property type="entry name" value="Non-specific serine/threonine protein kinase"/>
    <property type="match status" value="1"/>
</dbReference>
<evidence type="ECO:0000256" key="8">
    <source>
        <dbReference type="ARBA" id="ARBA00022777"/>
    </source>
</evidence>
<dbReference type="Gene3D" id="3.30.200.20">
    <property type="entry name" value="Phosphorylase Kinase, domain 1"/>
    <property type="match status" value="1"/>
</dbReference>
<comment type="cofactor">
    <cofactor evidence="1">
        <name>Mg(2+)</name>
        <dbReference type="ChEBI" id="CHEBI:18420"/>
    </cofactor>
</comment>
<dbReference type="SUPFAM" id="SSF56112">
    <property type="entry name" value="Protein kinase-like (PK-like)"/>
    <property type="match status" value="1"/>
</dbReference>
<feature type="compositionally biased region" description="Polar residues" evidence="14">
    <location>
        <begin position="210"/>
        <end position="228"/>
    </location>
</feature>
<evidence type="ECO:0000256" key="7">
    <source>
        <dbReference type="ARBA" id="ARBA00022741"/>
    </source>
</evidence>